<keyword evidence="2" id="KW-0560">Oxidoreductase</keyword>
<dbReference type="InterPro" id="IPR036291">
    <property type="entry name" value="NAD(P)-bd_dom_sf"/>
</dbReference>
<proteinExistence type="inferred from homology"/>
<sequence>MGADADRKLQNTMCRKIVSNGGEMPEVVTWGVIGGGDSASRFAAGLRHVTGAKLTCTWTRKREVAEVFAAHFGGATTRTLEQMLSGPIDAVYIATHPDSHHAYALAALAAGKHVLCEKPSMLNGQQLEEVLVAASVRGLLFMEAMKPPFFPLYRRLLKHLEQDPIGQVAFVRAGSSIANISLNHPIYNLDVGGGSLLGIGPYEAFLALDWLGPVERVQTFGQIGPTGIDTFAALQTRHLNGMAQLYCGLGLHGEGDALLAGPLGNVAIPSKWWNPVHATIRYIDGRTVELDEPFESTGFNYEVNHFCDLLRSSCTESPIITHDMSRQMMSILDHARVAIGLVYPQEL</sequence>
<dbReference type="Proteomes" id="UP000292958">
    <property type="component" value="Unassembled WGS sequence"/>
</dbReference>
<dbReference type="GO" id="GO:0016491">
    <property type="term" value="F:oxidoreductase activity"/>
    <property type="evidence" value="ECO:0007669"/>
    <property type="project" value="UniProtKB-KW"/>
</dbReference>
<comment type="caution">
    <text evidence="4">The sequence shown here is derived from an EMBL/GenBank/DDBJ whole genome shotgun (WGS) entry which is preliminary data.</text>
</comment>
<gene>
    <name evidence="4" type="ORF">BDD14_0774</name>
</gene>
<name>A0A4Q7YQG1_9BACT</name>
<feature type="domain" description="Gfo/Idh/MocA-like oxidoreductase N-terminal" evidence="3">
    <location>
        <begin position="29"/>
        <end position="142"/>
    </location>
</feature>
<dbReference type="Gene3D" id="3.40.50.720">
    <property type="entry name" value="NAD(P)-binding Rossmann-like Domain"/>
    <property type="match status" value="1"/>
</dbReference>
<evidence type="ECO:0000313" key="4">
    <source>
        <dbReference type="EMBL" id="RZU39394.1"/>
    </source>
</evidence>
<accession>A0A4Q7YQG1</accession>
<dbReference type="Gene3D" id="3.30.360.10">
    <property type="entry name" value="Dihydrodipicolinate Reductase, domain 2"/>
    <property type="match status" value="1"/>
</dbReference>
<organism evidence="4 5">
    <name type="scientific">Edaphobacter modestus</name>
    <dbReference type="NCBI Taxonomy" id="388466"/>
    <lineage>
        <taxon>Bacteria</taxon>
        <taxon>Pseudomonadati</taxon>
        <taxon>Acidobacteriota</taxon>
        <taxon>Terriglobia</taxon>
        <taxon>Terriglobales</taxon>
        <taxon>Acidobacteriaceae</taxon>
        <taxon>Edaphobacter</taxon>
    </lineage>
</organism>
<keyword evidence="5" id="KW-1185">Reference proteome</keyword>
<evidence type="ECO:0000313" key="5">
    <source>
        <dbReference type="Proteomes" id="UP000292958"/>
    </source>
</evidence>
<dbReference type="AlphaFoldDB" id="A0A4Q7YQG1"/>
<dbReference type="InterPro" id="IPR050984">
    <property type="entry name" value="Gfo/Idh/MocA_domain"/>
</dbReference>
<dbReference type="PANTHER" id="PTHR22604:SF105">
    <property type="entry name" value="TRANS-1,2-DIHYDROBENZENE-1,2-DIOL DEHYDROGENASE"/>
    <property type="match status" value="1"/>
</dbReference>
<dbReference type="GO" id="GO:0000166">
    <property type="term" value="F:nucleotide binding"/>
    <property type="evidence" value="ECO:0007669"/>
    <property type="project" value="InterPro"/>
</dbReference>
<evidence type="ECO:0000256" key="1">
    <source>
        <dbReference type="ARBA" id="ARBA00010928"/>
    </source>
</evidence>
<dbReference type="Pfam" id="PF01408">
    <property type="entry name" value="GFO_IDH_MocA"/>
    <property type="match status" value="1"/>
</dbReference>
<dbReference type="PANTHER" id="PTHR22604">
    <property type="entry name" value="OXIDOREDUCTASES"/>
    <property type="match status" value="1"/>
</dbReference>
<evidence type="ECO:0000256" key="2">
    <source>
        <dbReference type="ARBA" id="ARBA00023002"/>
    </source>
</evidence>
<protein>
    <submittedName>
        <fullName evidence="4">Putative dehydrogenase</fullName>
    </submittedName>
</protein>
<dbReference type="SUPFAM" id="SSF55347">
    <property type="entry name" value="Glyceraldehyde-3-phosphate dehydrogenase-like, C-terminal domain"/>
    <property type="match status" value="1"/>
</dbReference>
<comment type="similarity">
    <text evidence="1">Belongs to the Gfo/Idh/MocA family.</text>
</comment>
<dbReference type="SUPFAM" id="SSF51735">
    <property type="entry name" value="NAD(P)-binding Rossmann-fold domains"/>
    <property type="match status" value="1"/>
</dbReference>
<evidence type="ECO:0000259" key="3">
    <source>
        <dbReference type="Pfam" id="PF01408"/>
    </source>
</evidence>
<dbReference type="InterPro" id="IPR000683">
    <property type="entry name" value="Gfo/Idh/MocA-like_OxRdtase_N"/>
</dbReference>
<reference evidence="4 5" key="1">
    <citation type="submission" date="2019-02" db="EMBL/GenBank/DDBJ databases">
        <title>Genomic Encyclopedia of Archaeal and Bacterial Type Strains, Phase II (KMG-II): from individual species to whole genera.</title>
        <authorList>
            <person name="Goeker M."/>
        </authorList>
    </citation>
    <scope>NUCLEOTIDE SEQUENCE [LARGE SCALE GENOMIC DNA]</scope>
    <source>
        <strain evidence="4 5">DSM 18101</strain>
    </source>
</reference>
<dbReference type="EMBL" id="SHKW01000001">
    <property type="protein sequence ID" value="RZU39394.1"/>
    <property type="molecule type" value="Genomic_DNA"/>
</dbReference>